<dbReference type="RefSeq" id="WP_013017352.1">
    <property type="nucleotide sequence ID" value="NC_013947.1"/>
</dbReference>
<dbReference type="SUPFAM" id="SSF54427">
    <property type="entry name" value="NTF2-like"/>
    <property type="match status" value="1"/>
</dbReference>
<dbReference type="Gene3D" id="3.10.450.50">
    <property type="match status" value="1"/>
</dbReference>
<dbReference type="KEGG" id="sna:Snas_2087"/>
<dbReference type="HOGENOM" id="CLU_2094275_0_0_11"/>
<dbReference type="InterPro" id="IPR037401">
    <property type="entry name" value="SnoaL-like"/>
</dbReference>
<evidence type="ECO:0000313" key="3">
    <source>
        <dbReference type="Proteomes" id="UP000000844"/>
    </source>
</evidence>
<dbReference type="InterPro" id="IPR032710">
    <property type="entry name" value="NTF2-like_dom_sf"/>
</dbReference>
<dbReference type="OrthoDB" id="3827981at2"/>
<dbReference type="EMBL" id="CP001778">
    <property type="protein sequence ID" value="ADD41781.1"/>
    <property type="molecule type" value="Genomic_DNA"/>
</dbReference>
<dbReference type="STRING" id="446470.Snas_2087"/>
<gene>
    <name evidence="2" type="ordered locus">Snas_2087</name>
</gene>
<name>D3Q0P5_STANL</name>
<dbReference type="Proteomes" id="UP000000844">
    <property type="component" value="Chromosome"/>
</dbReference>
<proteinExistence type="predicted"/>
<evidence type="ECO:0000259" key="1">
    <source>
        <dbReference type="Pfam" id="PF12680"/>
    </source>
</evidence>
<dbReference type="Pfam" id="PF12680">
    <property type="entry name" value="SnoaL_2"/>
    <property type="match status" value="1"/>
</dbReference>
<evidence type="ECO:0000313" key="2">
    <source>
        <dbReference type="EMBL" id="ADD41781.1"/>
    </source>
</evidence>
<accession>D3Q0P5</accession>
<dbReference type="eggNOG" id="ENOG50346D2">
    <property type="taxonomic scope" value="Bacteria"/>
</dbReference>
<dbReference type="AlphaFoldDB" id="D3Q0P5"/>
<organism evidence="2 3">
    <name type="scientific">Stackebrandtia nassauensis (strain DSM 44728 / CIP 108903 / NRRL B-16338 / NBRC 102104 / LLR-40K-21)</name>
    <dbReference type="NCBI Taxonomy" id="446470"/>
    <lineage>
        <taxon>Bacteria</taxon>
        <taxon>Bacillati</taxon>
        <taxon>Actinomycetota</taxon>
        <taxon>Actinomycetes</taxon>
        <taxon>Glycomycetales</taxon>
        <taxon>Glycomycetaceae</taxon>
        <taxon>Stackebrandtia</taxon>
    </lineage>
</organism>
<keyword evidence="3" id="KW-1185">Reference proteome</keyword>
<sequence>MSFDSKALDAHIALFNKAVTSGDFSAFTASFAPDAVMKFAGVPAGPYLGRDAIASAYAENPPDDTMTVLSHDWDGDRLIARFKWDSGGMGQLSLRWRENLVTQLFIAFDPHPLPQEKEPTGE</sequence>
<protein>
    <recommendedName>
        <fullName evidence="1">SnoaL-like domain-containing protein</fullName>
    </recommendedName>
</protein>
<feature type="domain" description="SnoaL-like" evidence="1">
    <location>
        <begin position="15"/>
        <end position="85"/>
    </location>
</feature>
<reference evidence="2 3" key="1">
    <citation type="journal article" date="2009" name="Stand. Genomic Sci.">
        <title>Complete genome sequence of Stackebrandtia nassauensis type strain (LLR-40K-21).</title>
        <authorList>
            <person name="Munk C."/>
            <person name="Lapidus A."/>
            <person name="Copeland A."/>
            <person name="Jando M."/>
            <person name="Mayilraj S."/>
            <person name="Glavina Del Rio T."/>
            <person name="Nolan M."/>
            <person name="Chen F."/>
            <person name="Lucas S."/>
            <person name="Tice H."/>
            <person name="Cheng J.F."/>
            <person name="Han C."/>
            <person name="Detter J.C."/>
            <person name="Bruce D."/>
            <person name="Goodwin L."/>
            <person name="Chain P."/>
            <person name="Pitluck S."/>
            <person name="Goker M."/>
            <person name="Ovchinikova G."/>
            <person name="Pati A."/>
            <person name="Ivanova N."/>
            <person name="Mavromatis K."/>
            <person name="Chen A."/>
            <person name="Palaniappan K."/>
            <person name="Land M."/>
            <person name="Hauser L."/>
            <person name="Chang Y.J."/>
            <person name="Jeffries C.D."/>
            <person name="Bristow J."/>
            <person name="Eisen J.A."/>
            <person name="Markowitz V."/>
            <person name="Hugenholtz P."/>
            <person name="Kyrpides N.C."/>
            <person name="Klenk H.P."/>
        </authorList>
    </citation>
    <scope>NUCLEOTIDE SEQUENCE [LARGE SCALE GENOMIC DNA]</scope>
    <source>
        <strain evidence="3">DSM 44728 / CIP 108903 / NRRL B-16338 / NBRC 102104 / LLR-40K-21</strain>
    </source>
</reference>